<gene>
    <name evidence="1" type="ORF">GCM10010140_72210</name>
</gene>
<accession>A0ABQ2RKE4</accession>
<dbReference type="RefSeq" id="WP_189250909.1">
    <property type="nucleotide sequence ID" value="NZ_BMQJ01000029.1"/>
</dbReference>
<keyword evidence="2" id="KW-1185">Reference proteome</keyword>
<dbReference type="EMBL" id="BMQJ01000029">
    <property type="protein sequence ID" value="GGQ31589.1"/>
    <property type="molecule type" value="Genomic_DNA"/>
</dbReference>
<reference evidence="2" key="1">
    <citation type="journal article" date="2019" name="Int. J. Syst. Evol. Microbiol.">
        <title>The Global Catalogue of Microorganisms (GCM) 10K type strain sequencing project: providing services to taxonomists for standard genome sequencing and annotation.</title>
        <authorList>
            <consortium name="The Broad Institute Genomics Platform"/>
            <consortium name="The Broad Institute Genome Sequencing Center for Infectious Disease"/>
            <person name="Wu L."/>
            <person name="Ma J."/>
        </authorList>
    </citation>
    <scope>NUCLEOTIDE SEQUENCE [LARGE SCALE GENOMIC DNA]</scope>
    <source>
        <strain evidence="2">JCM 3115</strain>
    </source>
</reference>
<sequence>MTTFRISPAVADAFPDTPIAVVAATRDGHLPKTAADDLQTPLQPHCEKSAVHHLCPSHPGTTA</sequence>
<organism evidence="1 2">
    <name type="scientific">Streptosporangium pseudovulgare</name>
    <dbReference type="NCBI Taxonomy" id="35765"/>
    <lineage>
        <taxon>Bacteria</taxon>
        <taxon>Bacillati</taxon>
        <taxon>Actinomycetota</taxon>
        <taxon>Actinomycetes</taxon>
        <taxon>Streptosporangiales</taxon>
        <taxon>Streptosporangiaceae</taxon>
        <taxon>Streptosporangium</taxon>
    </lineage>
</organism>
<evidence type="ECO:0000313" key="1">
    <source>
        <dbReference type="EMBL" id="GGQ31589.1"/>
    </source>
</evidence>
<dbReference type="Proteomes" id="UP000611554">
    <property type="component" value="Unassembled WGS sequence"/>
</dbReference>
<proteinExistence type="predicted"/>
<protein>
    <submittedName>
        <fullName evidence="1">Uncharacterized protein</fullName>
    </submittedName>
</protein>
<comment type="caution">
    <text evidence="1">The sequence shown here is derived from an EMBL/GenBank/DDBJ whole genome shotgun (WGS) entry which is preliminary data.</text>
</comment>
<name>A0ABQ2RKE4_9ACTN</name>
<evidence type="ECO:0000313" key="2">
    <source>
        <dbReference type="Proteomes" id="UP000611554"/>
    </source>
</evidence>